<dbReference type="CDD" id="cd12117">
    <property type="entry name" value="A_NRPS_Srf_like"/>
    <property type="match status" value="1"/>
</dbReference>
<dbReference type="Gene3D" id="3.40.50.980">
    <property type="match status" value="2"/>
</dbReference>
<dbReference type="OrthoDB" id="2472181at2"/>
<accession>A0A4R2JBK6</accession>
<sequence>MTATGLGESLVFDDDIDVTAGFPFGDACSLPVDCGALRRSRTLSRPCSGVDLLAGTLVVARKYGDGDEVRIGVRRGAVTGTLVARMPADTTLAEHRAAVTEGLVELRAVRAAPKLVCVVEGTDVARDGADLVVSADGNRLHIDAHVHVHDVAFVGRMLGHLANVLDQLADRPDTPLREVSMLTDAELAELHAFNATRTPYPRNASIPALFAAQVAARPDQVAVCDQDGSLTYRELDQRSGRLAGMLHRHGVGRHSRVAFLLEKNCGLMVAVLAVLRLGGAYVPIDKAWPANRRDFLLADSGVALLLADEDVRVDVPVLDPTRPHDTDPPPEVEIGPLDAAYVMYTSGTTGLPKGVLVNHRAVVRLVRGNGYVDFSPTTRMLQTGAIAFDATTFEFWGALLNGGTLVMVPGAAVLNAGDLGAAIAAHRANTMFLTSTLFNQLVEQDPTIFAGCQVVVGGEAVSGRHVAMAAAVCPDAVFVNGYGPTENTTFSVTHRIESRYASRVPIGRPIANATAWVLDHDGNPQPLGVPGELYVGGDGLGDGYLGRPELTAAAFVDRRGERLYRTGDRALWTGHGLLDCLGRTDHQVKIRGFRVELAEVESHLAALPDVREVAVVLVWRAEGVFVLRACYTADTAVEAVDLRAALAAELPDYMVPTSWLRLDAIPLNHNGKVDRAALERLDEPAVPVTGRAPSTPLESTVADIFAEVLKVPRVGADGDFFALGGTSLTVMRLWNRIRSALGVEVELRQLLDAPTPAGVVSIVERGDAAPTALRPRLVRRR</sequence>
<keyword evidence="1" id="KW-0596">Phosphopantetheine</keyword>
<dbReference type="InterPro" id="IPR000873">
    <property type="entry name" value="AMP-dep_synth/lig_dom"/>
</dbReference>
<dbReference type="GO" id="GO:0044550">
    <property type="term" value="P:secondary metabolite biosynthetic process"/>
    <property type="evidence" value="ECO:0007669"/>
    <property type="project" value="TreeGrafter"/>
</dbReference>
<dbReference type="GO" id="GO:0043041">
    <property type="term" value="P:amino acid activation for nonribosomal peptide biosynthetic process"/>
    <property type="evidence" value="ECO:0007669"/>
    <property type="project" value="TreeGrafter"/>
</dbReference>
<dbReference type="InterPro" id="IPR045851">
    <property type="entry name" value="AMP-bd_C_sf"/>
</dbReference>
<dbReference type="SUPFAM" id="SSF56801">
    <property type="entry name" value="Acetyl-CoA synthetase-like"/>
    <property type="match status" value="1"/>
</dbReference>
<dbReference type="InterPro" id="IPR029058">
    <property type="entry name" value="AB_hydrolase_fold"/>
</dbReference>
<evidence type="ECO:0000313" key="5">
    <source>
        <dbReference type="Proteomes" id="UP000295680"/>
    </source>
</evidence>
<dbReference type="PANTHER" id="PTHR45527">
    <property type="entry name" value="NONRIBOSOMAL PEPTIDE SYNTHETASE"/>
    <property type="match status" value="1"/>
</dbReference>
<keyword evidence="2" id="KW-0597">Phosphoprotein</keyword>
<dbReference type="Proteomes" id="UP000295680">
    <property type="component" value="Unassembled WGS sequence"/>
</dbReference>
<evidence type="ECO:0000259" key="3">
    <source>
        <dbReference type="PROSITE" id="PS50075"/>
    </source>
</evidence>
<dbReference type="RefSeq" id="WP_132121817.1">
    <property type="nucleotide sequence ID" value="NZ_SLWS01000007.1"/>
</dbReference>
<dbReference type="Gene3D" id="3.40.50.1820">
    <property type="entry name" value="alpha/beta hydrolase"/>
    <property type="match status" value="1"/>
</dbReference>
<dbReference type="InterPro" id="IPR025110">
    <property type="entry name" value="AMP-bd_C"/>
</dbReference>
<dbReference type="InterPro" id="IPR009081">
    <property type="entry name" value="PP-bd_ACP"/>
</dbReference>
<evidence type="ECO:0000256" key="2">
    <source>
        <dbReference type="ARBA" id="ARBA00022553"/>
    </source>
</evidence>
<dbReference type="Gene3D" id="3.30.559.30">
    <property type="entry name" value="Nonribosomal peptide synthetase, condensation domain"/>
    <property type="match status" value="1"/>
</dbReference>
<reference evidence="4 5" key="1">
    <citation type="submission" date="2019-03" db="EMBL/GenBank/DDBJ databases">
        <title>Genomic Encyclopedia of Type Strains, Phase IV (KMG-IV): sequencing the most valuable type-strain genomes for metagenomic binning, comparative biology and taxonomic classification.</title>
        <authorList>
            <person name="Goeker M."/>
        </authorList>
    </citation>
    <scope>NUCLEOTIDE SEQUENCE [LARGE SCALE GENOMIC DNA]</scope>
    <source>
        <strain evidence="4 5">DSM 45934</strain>
    </source>
</reference>
<dbReference type="Pfam" id="PF00550">
    <property type="entry name" value="PP-binding"/>
    <property type="match status" value="1"/>
</dbReference>
<dbReference type="SMART" id="SM00823">
    <property type="entry name" value="PKS_PP"/>
    <property type="match status" value="1"/>
</dbReference>
<dbReference type="Gene3D" id="3.30.300.30">
    <property type="match status" value="1"/>
</dbReference>
<dbReference type="GO" id="GO:0031177">
    <property type="term" value="F:phosphopantetheine binding"/>
    <property type="evidence" value="ECO:0007669"/>
    <property type="project" value="InterPro"/>
</dbReference>
<name>A0A4R2JBK6_9PSEU</name>
<dbReference type="PANTHER" id="PTHR45527:SF1">
    <property type="entry name" value="FATTY ACID SYNTHASE"/>
    <property type="match status" value="1"/>
</dbReference>
<dbReference type="NCBIfam" id="TIGR01733">
    <property type="entry name" value="AA-adenyl-dom"/>
    <property type="match status" value="1"/>
</dbReference>
<gene>
    <name evidence="4" type="ORF">EV192_107180</name>
</gene>
<dbReference type="InterPro" id="IPR020845">
    <property type="entry name" value="AMP-binding_CS"/>
</dbReference>
<evidence type="ECO:0000256" key="1">
    <source>
        <dbReference type="ARBA" id="ARBA00022450"/>
    </source>
</evidence>
<dbReference type="InterPro" id="IPR010071">
    <property type="entry name" value="AA_adenyl_dom"/>
</dbReference>
<organism evidence="4 5">
    <name type="scientific">Actinocrispum wychmicini</name>
    <dbReference type="NCBI Taxonomy" id="1213861"/>
    <lineage>
        <taxon>Bacteria</taxon>
        <taxon>Bacillati</taxon>
        <taxon>Actinomycetota</taxon>
        <taxon>Actinomycetes</taxon>
        <taxon>Pseudonocardiales</taxon>
        <taxon>Pseudonocardiaceae</taxon>
        <taxon>Actinocrispum</taxon>
    </lineage>
</organism>
<comment type="caution">
    <text evidence="4">The sequence shown here is derived from an EMBL/GenBank/DDBJ whole genome shotgun (WGS) entry which is preliminary data.</text>
</comment>
<dbReference type="PROSITE" id="PS50075">
    <property type="entry name" value="CARRIER"/>
    <property type="match status" value="1"/>
</dbReference>
<dbReference type="AlphaFoldDB" id="A0A4R2JBK6"/>
<dbReference type="Gene3D" id="2.30.38.10">
    <property type="entry name" value="Luciferase, Domain 3"/>
    <property type="match status" value="1"/>
</dbReference>
<dbReference type="PROSITE" id="PS00455">
    <property type="entry name" value="AMP_BINDING"/>
    <property type="match status" value="1"/>
</dbReference>
<evidence type="ECO:0000313" key="4">
    <source>
        <dbReference type="EMBL" id="TCO55757.1"/>
    </source>
</evidence>
<dbReference type="EMBL" id="SLWS01000007">
    <property type="protein sequence ID" value="TCO55757.1"/>
    <property type="molecule type" value="Genomic_DNA"/>
</dbReference>
<proteinExistence type="predicted"/>
<keyword evidence="5" id="KW-1185">Reference proteome</keyword>
<dbReference type="Pfam" id="PF13193">
    <property type="entry name" value="AMP-binding_C"/>
    <property type="match status" value="1"/>
</dbReference>
<dbReference type="SUPFAM" id="SSF47336">
    <property type="entry name" value="ACP-like"/>
    <property type="match status" value="1"/>
</dbReference>
<dbReference type="InterPro" id="IPR020806">
    <property type="entry name" value="PKS_PP-bd"/>
</dbReference>
<dbReference type="Pfam" id="PF00501">
    <property type="entry name" value="AMP-binding"/>
    <property type="match status" value="1"/>
</dbReference>
<protein>
    <submittedName>
        <fullName evidence="4">Amino acid adenylation domain-containing protein</fullName>
    </submittedName>
</protein>
<dbReference type="GO" id="GO:0005737">
    <property type="term" value="C:cytoplasm"/>
    <property type="evidence" value="ECO:0007669"/>
    <property type="project" value="TreeGrafter"/>
</dbReference>
<feature type="domain" description="Carrier" evidence="3">
    <location>
        <begin position="692"/>
        <end position="767"/>
    </location>
</feature>
<dbReference type="InterPro" id="IPR036736">
    <property type="entry name" value="ACP-like_sf"/>
</dbReference>